<dbReference type="AlphaFoldDB" id="A0A452ZG51"/>
<dbReference type="EnsemblPlants" id="AET1Gv20757300.5">
    <property type="protein sequence ID" value="AET1Gv20757300.5"/>
    <property type="gene ID" value="AET1Gv20757300"/>
</dbReference>
<reference evidence="2" key="3">
    <citation type="journal article" date="2017" name="Nature">
        <title>Genome sequence of the progenitor of the wheat D genome Aegilops tauschii.</title>
        <authorList>
            <person name="Luo M.C."/>
            <person name="Gu Y.Q."/>
            <person name="Puiu D."/>
            <person name="Wang H."/>
            <person name="Twardziok S.O."/>
            <person name="Deal K.R."/>
            <person name="Huo N."/>
            <person name="Zhu T."/>
            <person name="Wang L."/>
            <person name="Wang Y."/>
            <person name="McGuire P.E."/>
            <person name="Liu S."/>
            <person name="Long H."/>
            <person name="Ramasamy R.K."/>
            <person name="Rodriguez J.C."/>
            <person name="Van S.L."/>
            <person name="Yuan L."/>
            <person name="Wang Z."/>
            <person name="Xia Z."/>
            <person name="Xiao L."/>
            <person name="Anderson O.D."/>
            <person name="Ouyang S."/>
            <person name="Liang Y."/>
            <person name="Zimin A.V."/>
            <person name="Pertea G."/>
            <person name="Qi P."/>
            <person name="Bennetzen J.L."/>
            <person name="Dai X."/>
            <person name="Dawson M.W."/>
            <person name="Muller H.G."/>
            <person name="Kugler K."/>
            <person name="Rivarola-Duarte L."/>
            <person name="Spannagl M."/>
            <person name="Mayer K.F.X."/>
            <person name="Lu F.H."/>
            <person name="Bevan M.W."/>
            <person name="Leroy P."/>
            <person name="Li P."/>
            <person name="You F.M."/>
            <person name="Sun Q."/>
            <person name="Liu Z."/>
            <person name="Lyons E."/>
            <person name="Wicker T."/>
            <person name="Salzberg S.L."/>
            <person name="Devos K.M."/>
            <person name="Dvorak J."/>
        </authorList>
    </citation>
    <scope>NUCLEOTIDE SEQUENCE [LARGE SCALE GENOMIC DNA]</scope>
    <source>
        <strain evidence="2">cv. AL8/78</strain>
    </source>
</reference>
<protein>
    <recommendedName>
        <fullName evidence="1">RNase H type-1 domain-containing protein</fullName>
    </recommendedName>
</protein>
<dbReference type="InterPro" id="IPR002156">
    <property type="entry name" value="RNaseH_domain"/>
</dbReference>
<dbReference type="GO" id="GO:0004523">
    <property type="term" value="F:RNA-DNA hybrid ribonuclease activity"/>
    <property type="evidence" value="ECO:0007669"/>
    <property type="project" value="InterPro"/>
</dbReference>
<feature type="domain" description="RNase H type-1" evidence="1">
    <location>
        <begin position="11"/>
        <end position="45"/>
    </location>
</feature>
<reference evidence="2" key="4">
    <citation type="submission" date="2019-03" db="UniProtKB">
        <authorList>
            <consortium name="EnsemblPlants"/>
        </authorList>
    </citation>
    <scope>IDENTIFICATION</scope>
</reference>
<sequence length="67" mass="7366">MKNGGNSIGVAAAIYEECSFLCQSFVNVKFDHCPREANQVAHLLACNSNVFVTNRWQLAGIFPFLSS</sequence>
<reference evidence="2" key="5">
    <citation type="journal article" date="2021" name="G3 (Bethesda)">
        <title>Aegilops tauschii genome assembly Aet v5.0 features greater sequence contiguity and improved annotation.</title>
        <authorList>
            <person name="Wang L."/>
            <person name="Zhu T."/>
            <person name="Rodriguez J.C."/>
            <person name="Deal K.R."/>
            <person name="Dubcovsky J."/>
            <person name="McGuire P.E."/>
            <person name="Lux T."/>
            <person name="Spannagl M."/>
            <person name="Mayer K.F.X."/>
            <person name="Baldrich P."/>
            <person name="Meyers B.C."/>
            <person name="Huo N."/>
            <person name="Gu Y.Q."/>
            <person name="Zhou H."/>
            <person name="Devos K.M."/>
            <person name="Bennetzen J.L."/>
            <person name="Unver T."/>
            <person name="Budak H."/>
            <person name="Gulick P.J."/>
            <person name="Galiba G."/>
            <person name="Kalapos B."/>
            <person name="Nelson D.R."/>
            <person name="Li P."/>
            <person name="You F.M."/>
            <person name="Luo M.C."/>
            <person name="Dvorak J."/>
        </authorList>
    </citation>
    <scope>NUCLEOTIDE SEQUENCE [LARGE SCALE GENOMIC DNA]</scope>
    <source>
        <strain evidence="2">cv. AL8/78</strain>
    </source>
</reference>
<reference evidence="3" key="2">
    <citation type="journal article" date="2017" name="Nat. Plants">
        <title>The Aegilops tauschii genome reveals multiple impacts of transposons.</title>
        <authorList>
            <person name="Zhao G."/>
            <person name="Zou C."/>
            <person name="Li K."/>
            <person name="Wang K."/>
            <person name="Li T."/>
            <person name="Gao L."/>
            <person name="Zhang X."/>
            <person name="Wang H."/>
            <person name="Yang Z."/>
            <person name="Liu X."/>
            <person name="Jiang W."/>
            <person name="Mao L."/>
            <person name="Kong X."/>
            <person name="Jiao Y."/>
            <person name="Jia J."/>
        </authorList>
    </citation>
    <scope>NUCLEOTIDE SEQUENCE [LARGE SCALE GENOMIC DNA]</scope>
    <source>
        <strain evidence="3">cv. AL8/78</strain>
    </source>
</reference>
<keyword evidence="3" id="KW-1185">Reference proteome</keyword>
<evidence type="ECO:0000259" key="1">
    <source>
        <dbReference type="Pfam" id="PF13456"/>
    </source>
</evidence>
<dbReference type="Gramene" id="AET1Gv20757300.4">
    <property type="protein sequence ID" value="AET1Gv20757300.4"/>
    <property type="gene ID" value="AET1Gv20757300"/>
</dbReference>
<evidence type="ECO:0000313" key="3">
    <source>
        <dbReference type="Proteomes" id="UP000015105"/>
    </source>
</evidence>
<dbReference type="Gramene" id="AET1Gv20757300.5">
    <property type="protein sequence ID" value="AET1Gv20757300.5"/>
    <property type="gene ID" value="AET1Gv20757300"/>
</dbReference>
<dbReference type="EnsemblPlants" id="AET1Gv20757300.1">
    <property type="protein sequence ID" value="AET1Gv20757300.1"/>
    <property type="gene ID" value="AET1Gv20757300"/>
</dbReference>
<dbReference type="Proteomes" id="UP000015105">
    <property type="component" value="Chromosome 1D"/>
</dbReference>
<dbReference type="Gramene" id="AET1Gv20757300.1">
    <property type="protein sequence ID" value="AET1Gv20757300.1"/>
    <property type="gene ID" value="AET1Gv20757300"/>
</dbReference>
<proteinExistence type="predicted"/>
<evidence type="ECO:0000313" key="2">
    <source>
        <dbReference type="EnsemblPlants" id="AET1Gv20757300.5"/>
    </source>
</evidence>
<reference evidence="3" key="1">
    <citation type="journal article" date="2014" name="Science">
        <title>Ancient hybridizations among the ancestral genomes of bread wheat.</title>
        <authorList>
            <consortium name="International Wheat Genome Sequencing Consortium,"/>
            <person name="Marcussen T."/>
            <person name="Sandve S.R."/>
            <person name="Heier L."/>
            <person name="Spannagl M."/>
            <person name="Pfeifer M."/>
            <person name="Jakobsen K.S."/>
            <person name="Wulff B.B."/>
            <person name="Steuernagel B."/>
            <person name="Mayer K.F."/>
            <person name="Olsen O.A."/>
        </authorList>
    </citation>
    <scope>NUCLEOTIDE SEQUENCE [LARGE SCALE GENOMIC DNA]</scope>
    <source>
        <strain evidence="3">cv. AL8/78</strain>
    </source>
</reference>
<dbReference type="GO" id="GO:0003676">
    <property type="term" value="F:nucleic acid binding"/>
    <property type="evidence" value="ECO:0007669"/>
    <property type="project" value="InterPro"/>
</dbReference>
<dbReference type="Gramene" id="AET1Gv20757300.3">
    <property type="protein sequence ID" value="AET1Gv20757300.3"/>
    <property type="gene ID" value="AET1Gv20757300"/>
</dbReference>
<dbReference type="EnsemblPlants" id="AET1Gv20757300.3">
    <property type="protein sequence ID" value="AET1Gv20757300.3"/>
    <property type="gene ID" value="AET1Gv20757300"/>
</dbReference>
<dbReference type="EnsemblPlants" id="AET1Gv20757300.4">
    <property type="protein sequence ID" value="AET1Gv20757300.4"/>
    <property type="gene ID" value="AET1Gv20757300"/>
</dbReference>
<dbReference type="Pfam" id="PF13456">
    <property type="entry name" value="RVT_3"/>
    <property type="match status" value="1"/>
</dbReference>
<accession>A0A452ZG51</accession>
<name>A0A452ZG51_AEGTS</name>
<organism evidence="2 3">
    <name type="scientific">Aegilops tauschii subsp. strangulata</name>
    <name type="common">Goatgrass</name>
    <dbReference type="NCBI Taxonomy" id="200361"/>
    <lineage>
        <taxon>Eukaryota</taxon>
        <taxon>Viridiplantae</taxon>
        <taxon>Streptophyta</taxon>
        <taxon>Embryophyta</taxon>
        <taxon>Tracheophyta</taxon>
        <taxon>Spermatophyta</taxon>
        <taxon>Magnoliopsida</taxon>
        <taxon>Liliopsida</taxon>
        <taxon>Poales</taxon>
        <taxon>Poaceae</taxon>
        <taxon>BOP clade</taxon>
        <taxon>Pooideae</taxon>
        <taxon>Triticodae</taxon>
        <taxon>Triticeae</taxon>
        <taxon>Triticinae</taxon>
        <taxon>Aegilops</taxon>
    </lineage>
</organism>